<comment type="caution">
    <text evidence="1">The sequence shown here is derived from an EMBL/GenBank/DDBJ whole genome shotgun (WGS) entry which is preliminary data.</text>
</comment>
<dbReference type="EMBL" id="CAAALY010046670">
    <property type="protein sequence ID" value="VEL20487.1"/>
    <property type="molecule type" value="Genomic_DNA"/>
</dbReference>
<gene>
    <name evidence="1" type="ORF">PXEA_LOCUS13927</name>
</gene>
<reference evidence="1" key="1">
    <citation type="submission" date="2018-11" db="EMBL/GenBank/DDBJ databases">
        <authorList>
            <consortium name="Pathogen Informatics"/>
        </authorList>
    </citation>
    <scope>NUCLEOTIDE SEQUENCE</scope>
</reference>
<feature type="non-terminal residue" evidence="1">
    <location>
        <position position="82"/>
    </location>
</feature>
<dbReference type="AlphaFoldDB" id="A0A448WUD1"/>
<proteinExistence type="predicted"/>
<accession>A0A448WUD1</accession>
<protein>
    <submittedName>
        <fullName evidence="1">Uncharacterized protein</fullName>
    </submittedName>
</protein>
<evidence type="ECO:0000313" key="1">
    <source>
        <dbReference type="EMBL" id="VEL20487.1"/>
    </source>
</evidence>
<dbReference type="Proteomes" id="UP000784294">
    <property type="component" value="Unassembled WGS sequence"/>
</dbReference>
<evidence type="ECO:0000313" key="2">
    <source>
        <dbReference type="Proteomes" id="UP000784294"/>
    </source>
</evidence>
<sequence length="82" mass="9051">MYAVPTSGSPLCLRVNYRPIFASEFIVDTFALSSNQKPPFPNTRPVPTCSLARWRAASTVTTITTSLEFWPPSVHGFGPCFN</sequence>
<organism evidence="1 2">
    <name type="scientific">Protopolystoma xenopodis</name>
    <dbReference type="NCBI Taxonomy" id="117903"/>
    <lineage>
        <taxon>Eukaryota</taxon>
        <taxon>Metazoa</taxon>
        <taxon>Spiralia</taxon>
        <taxon>Lophotrochozoa</taxon>
        <taxon>Platyhelminthes</taxon>
        <taxon>Monogenea</taxon>
        <taxon>Polyopisthocotylea</taxon>
        <taxon>Polystomatidea</taxon>
        <taxon>Polystomatidae</taxon>
        <taxon>Protopolystoma</taxon>
    </lineage>
</organism>
<keyword evidence="2" id="KW-1185">Reference proteome</keyword>
<name>A0A448WUD1_9PLAT</name>